<sequence length="43" mass="5039">MAARYREKCSVEIWEGINCKGCDPVNGSEEVTMRFVIWKEEED</sequence>
<comment type="caution">
    <text evidence="1">The sequence shown here is derived from an EMBL/GenBank/DDBJ whole genome shotgun (WGS) entry which is preliminary data.</text>
</comment>
<evidence type="ECO:0000313" key="1">
    <source>
        <dbReference type="EMBL" id="EOP32585.1"/>
    </source>
</evidence>
<gene>
    <name evidence="1" type="ORF">IK1_05797</name>
</gene>
<dbReference type="EMBL" id="AHFE01000074">
    <property type="protein sequence ID" value="EOP32585.1"/>
    <property type="molecule type" value="Genomic_DNA"/>
</dbReference>
<dbReference type="AlphaFoldDB" id="R8MDU5"/>
<evidence type="ECO:0000313" key="2">
    <source>
        <dbReference type="Proteomes" id="UP000014020"/>
    </source>
</evidence>
<dbReference type="PATRIC" id="fig|1053236.3.peg.6161"/>
<dbReference type="RefSeq" id="WP_016121245.1">
    <property type="nucleotide sequence ID" value="NZ_KB976684.1"/>
</dbReference>
<name>R8MDU5_BACCX</name>
<dbReference type="Proteomes" id="UP000014020">
    <property type="component" value="Unassembled WGS sequence"/>
</dbReference>
<proteinExistence type="predicted"/>
<dbReference type="HOGENOM" id="CLU_3229371_0_0_9"/>
<accession>R8MDU5</accession>
<organism evidence="1 2">
    <name type="scientific">Bacillus cereus (strain VD146)</name>
    <dbReference type="NCBI Taxonomy" id="1053236"/>
    <lineage>
        <taxon>Bacteria</taxon>
        <taxon>Bacillati</taxon>
        <taxon>Bacillota</taxon>
        <taxon>Bacilli</taxon>
        <taxon>Bacillales</taxon>
        <taxon>Bacillaceae</taxon>
        <taxon>Bacillus</taxon>
        <taxon>Bacillus cereus group</taxon>
    </lineage>
</organism>
<protein>
    <submittedName>
        <fullName evidence="1">Uncharacterized protein</fullName>
    </submittedName>
</protein>
<reference evidence="2" key="1">
    <citation type="submission" date="2012-12" db="EMBL/GenBank/DDBJ databases">
        <title>The genome sequence of Bacillus cereus VD146.</title>
        <authorList>
            <consortium name="The Broad Institute Genome Sequencing Platform"/>
            <consortium name="The Broad Institute Genome Sequencing Center for Infectious Disease"/>
            <person name="Feldgarden M."/>
            <person name="Van der Auwera G.A."/>
            <person name="Mahillon J."/>
            <person name="Duprez V."/>
            <person name="Timmery S."/>
            <person name="Mattelet C."/>
            <person name="Dierick K."/>
            <person name="Sun M."/>
            <person name="Yu Z."/>
            <person name="Zhu L."/>
            <person name="Hu X."/>
            <person name="Shank E.B."/>
            <person name="Swiecicka I."/>
            <person name="Hansen B.M."/>
            <person name="Andrup L."/>
            <person name="Walker B."/>
            <person name="Young S.K."/>
            <person name="Zeng Q."/>
            <person name="Gargeya S."/>
            <person name="Fitzgerald M."/>
            <person name="Haas B."/>
            <person name="Abouelleil A."/>
            <person name="Alvarado L."/>
            <person name="Arachchi H.M."/>
            <person name="Berlin A.M."/>
            <person name="Chapman S.B."/>
            <person name="Dewar J."/>
            <person name="Goldberg J."/>
            <person name="Griggs A."/>
            <person name="Gujja S."/>
            <person name="Hansen M."/>
            <person name="Howarth C."/>
            <person name="Imamovic A."/>
            <person name="Larimer J."/>
            <person name="McCowan C."/>
            <person name="Murphy C."/>
            <person name="Neiman D."/>
            <person name="Pearson M."/>
            <person name="Priest M."/>
            <person name="Roberts A."/>
            <person name="Saif S."/>
            <person name="Shea T."/>
            <person name="Sisk P."/>
            <person name="Sykes S."/>
            <person name="Wortman J."/>
            <person name="Nusbaum C."/>
            <person name="Birren B."/>
        </authorList>
    </citation>
    <scope>NUCLEOTIDE SEQUENCE [LARGE SCALE GENOMIC DNA]</scope>
    <source>
        <strain evidence="2">VD146</strain>
    </source>
</reference>